<organism evidence="1">
    <name type="scientific">Mycobacterium leprae</name>
    <dbReference type="NCBI Taxonomy" id="1769"/>
    <lineage>
        <taxon>Bacteria</taxon>
        <taxon>Bacillati</taxon>
        <taxon>Actinomycetota</taxon>
        <taxon>Actinomycetes</taxon>
        <taxon>Mycobacteriales</taxon>
        <taxon>Mycobacteriaceae</taxon>
        <taxon>Mycobacterium</taxon>
    </lineage>
</organism>
<evidence type="ECO:0000313" key="1">
    <source>
        <dbReference type="EMBL" id="AAA63031.1"/>
    </source>
</evidence>
<reference evidence="1" key="2">
    <citation type="submission" date="1995-04" db="EMBL/GenBank/DDBJ databases">
        <authorList>
            <person name="Smith D.R."/>
        </authorList>
    </citation>
    <scope>NUCLEOTIDE SEQUENCE</scope>
</reference>
<reference evidence="1" key="1">
    <citation type="submission" date="1994-09" db="EMBL/GenBank/DDBJ databases">
        <authorList>
            <person name="Robison K."/>
        </authorList>
    </citation>
    <scope>NUCLEOTIDE SEQUENCE</scope>
</reference>
<name>Q50089_MYCLR</name>
<dbReference type="EMBL" id="U15183">
    <property type="protein sequence ID" value="AAA63031.1"/>
    <property type="molecule type" value="Genomic_DNA"/>
</dbReference>
<protein>
    <submittedName>
        <fullName evidence="1">U1740ae</fullName>
    </submittedName>
</protein>
<accession>Q50089</accession>
<sequence>MTLLRTHHAEILRLWQGRFM</sequence>
<proteinExistence type="predicted"/>
<dbReference type="AlphaFoldDB" id="Q50089"/>